<dbReference type="GO" id="GO:0006950">
    <property type="term" value="P:response to stress"/>
    <property type="evidence" value="ECO:0007669"/>
    <property type="project" value="UniProtKB-ARBA"/>
</dbReference>
<dbReference type="PANTHER" id="PTHR30522:SF0">
    <property type="entry name" value="NUCLEOSIDE TRIPHOSPHATE PYROPHOSPHOHYDROLASE"/>
    <property type="match status" value="1"/>
</dbReference>
<proteinExistence type="predicted"/>
<comment type="caution">
    <text evidence="3">The sequence shown here is derived from an EMBL/GenBank/DDBJ whole genome shotgun (WGS) entry which is preliminary data.</text>
</comment>
<feature type="domain" description="NTP pyrophosphohydrolase MazG-like" evidence="2">
    <location>
        <begin position="261"/>
        <end position="334"/>
    </location>
</feature>
<dbReference type="FunFam" id="1.10.287.1080:FF:000003">
    <property type="entry name" value="Nucleoside triphosphate pyrophosphohydrolase"/>
    <property type="match status" value="1"/>
</dbReference>
<dbReference type="CDD" id="cd11529">
    <property type="entry name" value="NTP-PPase_MazG_Cterm"/>
    <property type="match status" value="1"/>
</dbReference>
<dbReference type="Pfam" id="PF03819">
    <property type="entry name" value="MazG"/>
    <property type="match status" value="2"/>
</dbReference>
<feature type="domain" description="Tetrapyrrole methylase" evidence="1">
    <location>
        <begin position="10"/>
        <end position="214"/>
    </location>
</feature>
<evidence type="ECO:0000259" key="1">
    <source>
        <dbReference type="Pfam" id="PF00590"/>
    </source>
</evidence>
<evidence type="ECO:0000313" key="3">
    <source>
        <dbReference type="EMBL" id="RXI46561.1"/>
    </source>
</evidence>
<dbReference type="InterPro" id="IPR048015">
    <property type="entry name" value="NTP-PPase_MazG-like_N"/>
</dbReference>
<dbReference type="AlphaFoldDB" id="A0A4Q0VAY3"/>
<protein>
    <submittedName>
        <fullName evidence="3">Nucleoside triphosphate pyrophosphohydrolase</fullName>
    </submittedName>
</protein>
<dbReference type="InterPro" id="IPR011551">
    <property type="entry name" value="NTP_PyrPHydrolase_MazG"/>
</dbReference>
<dbReference type="PIRSF" id="PIRSF002845">
    <property type="entry name" value="Ttrprl_mtas_MazG"/>
    <property type="match status" value="1"/>
</dbReference>
<dbReference type="NCBIfam" id="NF007113">
    <property type="entry name" value="PRK09562.1"/>
    <property type="match status" value="1"/>
</dbReference>
<dbReference type="EMBL" id="QMAP01000010">
    <property type="protein sequence ID" value="RXI46561.1"/>
    <property type="molecule type" value="Genomic_DNA"/>
</dbReference>
<dbReference type="InterPro" id="IPR035013">
    <property type="entry name" value="YabN_N"/>
</dbReference>
<dbReference type="GO" id="GO:0046047">
    <property type="term" value="P:TTP catabolic process"/>
    <property type="evidence" value="ECO:0007669"/>
    <property type="project" value="TreeGrafter"/>
</dbReference>
<organism evidence="3 4">
    <name type="scientific">Clostridium tetani</name>
    <dbReference type="NCBI Taxonomy" id="1513"/>
    <lineage>
        <taxon>Bacteria</taxon>
        <taxon>Bacillati</taxon>
        <taxon>Bacillota</taxon>
        <taxon>Clostridia</taxon>
        <taxon>Eubacteriales</taxon>
        <taxon>Clostridiaceae</taxon>
        <taxon>Clostridium</taxon>
    </lineage>
</organism>
<dbReference type="Proteomes" id="UP000290921">
    <property type="component" value="Unassembled WGS sequence"/>
</dbReference>
<accession>A0A4Q0VAY3</accession>
<name>A0A4Q0VAY3_CLOTA</name>
<dbReference type="GO" id="GO:0046061">
    <property type="term" value="P:dATP catabolic process"/>
    <property type="evidence" value="ECO:0007669"/>
    <property type="project" value="TreeGrafter"/>
</dbReference>
<dbReference type="GO" id="GO:0046081">
    <property type="term" value="P:dUTP catabolic process"/>
    <property type="evidence" value="ECO:0007669"/>
    <property type="project" value="TreeGrafter"/>
</dbReference>
<dbReference type="Gene3D" id="3.40.1010.10">
    <property type="entry name" value="Cobalt-precorrin-4 Transmethylase, Domain 1"/>
    <property type="match status" value="1"/>
</dbReference>
<dbReference type="CDD" id="cd11723">
    <property type="entry name" value="YabN_N_like"/>
    <property type="match status" value="1"/>
</dbReference>
<dbReference type="InterPro" id="IPR004518">
    <property type="entry name" value="MazG-like_dom"/>
</dbReference>
<evidence type="ECO:0000313" key="4">
    <source>
        <dbReference type="Proteomes" id="UP000290921"/>
    </source>
</evidence>
<dbReference type="CDD" id="cd11528">
    <property type="entry name" value="NTP-PPase_MazG_Nterm"/>
    <property type="match status" value="1"/>
</dbReference>
<evidence type="ECO:0000259" key="2">
    <source>
        <dbReference type="Pfam" id="PF03819"/>
    </source>
</evidence>
<dbReference type="InterPro" id="IPR035996">
    <property type="entry name" value="4pyrrol_Methylase_sf"/>
</dbReference>
<dbReference type="FunFam" id="1.10.287.1080:FF:000001">
    <property type="entry name" value="Nucleoside triphosphate pyrophosphohydrolase"/>
    <property type="match status" value="1"/>
</dbReference>
<sequence>MEIQKERKKMINIVGLGPGSEEALTLGTLKLLKNCKNIYLRTEKHPTVEYLKELNIKFKTFDNVYESSNKFDDVYNSIAMDIINVYKEHEDIVYAVPGHPLVAEKSVENLIKICNENDIPFKILPAVSFIDSILESMKIDPINGIKIVDAFNIKNEILDKRIGTIITQVYDRFIASEVKLELMDYYGDEYEIFFIRGAGVEGVEKIKKIKLFELDREEDIDYLTSIYIPEDKQNNIKDFYELLNIMDILRGDNGCPWDREQSHETLKRYLIEESYELIEAIDSKDEDMIIEELGDVLFQIVFHCQIAKEEGYFNINSVIATICNKMIDRHPHVFKDKIVNSSEQVLDNWDKIKKKEKGFKTYTEELKHIAKTLPALMRAEKVQKKAAKVGFDWDKVEDALDKVYEELNEVKDVYKNKNREKILEEVGDLTFSTVNVARFLDIDPENALNYTIEKFINRFEYIERCASKQGKSLKDMTLQEMDKFWEEAKIK</sequence>
<dbReference type="InterPro" id="IPR014777">
    <property type="entry name" value="4pyrrole_Mease_sub1"/>
</dbReference>
<reference evidence="3 4" key="1">
    <citation type="submission" date="2018-06" db="EMBL/GenBank/DDBJ databases">
        <title>Genome conservation of Clostridium tetani.</title>
        <authorList>
            <person name="Bruggemann H."/>
            <person name="Popoff M.R."/>
        </authorList>
    </citation>
    <scope>NUCLEOTIDE SEQUENCE [LARGE SCALE GENOMIC DNA]</scope>
    <source>
        <strain evidence="3 4">2017.061</strain>
    </source>
</reference>
<dbReference type="NCBIfam" id="TIGR00444">
    <property type="entry name" value="mazG"/>
    <property type="match status" value="1"/>
</dbReference>
<dbReference type="InterPro" id="IPR000878">
    <property type="entry name" value="4pyrrol_Mease"/>
</dbReference>
<gene>
    <name evidence="3" type="ORF">DP130_10505</name>
</gene>
<dbReference type="GO" id="GO:0008168">
    <property type="term" value="F:methyltransferase activity"/>
    <property type="evidence" value="ECO:0007669"/>
    <property type="project" value="InterPro"/>
</dbReference>
<dbReference type="InterPro" id="IPR024180">
    <property type="entry name" value="Tetrapyrrole_Mease/MazG_pred"/>
</dbReference>
<dbReference type="PANTHER" id="PTHR30522">
    <property type="entry name" value="NUCLEOSIDE TRIPHOSPHATE PYROPHOSPHOHYDROLASE"/>
    <property type="match status" value="1"/>
</dbReference>
<feature type="domain" description="NTP pyrophosphohydrolase MazG-like" evidence="2">
    <location>
        <begin position="400"/>
        <end position="459"/>
    </location>
</feature>
<dbReference type="GO" id="GO:0046076">
    <property type="term" value="P:dTTP catabolic process"/>
    <property type="evidence" value="ECO:0007669"/>
    <property type="project" value="TreeGrafter"/>
</dbReference>
<keyword evidence="3" id="KW-0378">Hydrolase</keyword>
<dbReference type="InterPro" id="IPR048011">
    <property type="entry name" value="NTP-PPase_MazG-like_C"/>
</dbReference>
<dbReference type="SUPFAM" id="SSF101386">
    <property type="entry name" value="all-alpha NTP pyrophosphatases"/>
    <property type="match status" value="2"/>
</dbReference>
<dbReference type="Pfam" id="PF00590">
    <property type="entry name" value="TP_methylase"/>
    <property type="match status" value="1"/>
</dbReference>
<dbReference type="GO" id="GO:0006203">
    <property type="term" value="P:dGTP catabolic process"/>
    <property type="evidence" value="ECO:0007669"/>
    <property type="project" value="TreeGrafter"/>
</dbReference>
<dbReference type="Gene3D" id="1.10.287.1080">
    <property type="entry name" value="MazG-like"/>
    <property type="match status" value="2"/>
</dbReference>
<dbReference type="GO" id="GO:0046052">
    <property type="term" value="P:UTP catabolic process"/>
    <property type="evidence" value="ECO:0007669"/>
    <property type="project" value="TreeGrafter"/>
</dbReference>
<dbReference type="SUPFAM" id="SSF53790">
    <property type="entry name" value="Tetrapyrrole methylase"/>
    <property type="match status" value="1"/>
</dbReference>
<dbReference type="GO" id="GO:0047429">
    <property type="term" value="F:nucleoside triphosphate diphosphatase activity"/>
    <property type="evidence" value="ECO:0007669"/>
    <property type="project" value="InterPro"/>
</dbReference>